<feature type="non-terminal residue" evidence="1">
    <location>
        <position position="1"/>
    </location>
</feature>
<evidence type="ECO:0000313" key="2">
    <source>
        <dbReference type="Proteomes" id="UP000035740"/>
    </source>
</evidence>
<protein>
    <submittedName>
        <fullName evidence="1">Uncharacterized protein</fullName>
    </submittedName>
</protein>
<dbReference type="Gramene" id="KMS93502">
    <property type="protein sequence ID" value="KMS93502"/>
    <property type="gene ID" value="BVRB_030830"/>
</dbReference>
<name>A0A0J8B0T8_BETVV</name>
<dbReference type="EMBL" id="KQ102006">
    <property type="protein sequence ID" value="KMS93502.1"/>
    <property type="molecule type" value="Genomic_DNA"/>
</dbReference>
<evidence type="ECO:0000313" key="1">
    <source>
        <dbReference type="EMBL" id="KMS93502.1"/>
    </source>
</evidence>
<organism evidence="1 2">
    <name type="scientific">Beta vulgaris subsp. vulgaris</name>
    <name type="common">Beet</name>
    <dbReference type="NCBI Taxonomy" id="3555"/>
    <lineage>
        <taxon>Eukaryota</taxon>
        <taxon>Viridiplantae</taxon>
        <taxon>Streptophyta</taxon>
        <taxon>Embryophyta</taxon>
        <taxon>Tracheophyta</taxon>
        <taxon>Spermatophyta</taxon>
        <taxon>Magnoliopsida</taxon>
        <taxon>eudicotyledons</taxon>
        <taxon>Gunneridae</taxon>
        <taxon>Pentapetalae</taxon>
        <taxon>Caryophyllales</taxon>
        <taxon>Chenopodiaceae</taxon>
        <taxon>Betoideae</taxon>
        <taxon>Beta</taxon>
    </lineage>
</organism>
<keyword evidence="2" id="KW-1185">Reference proteome</keyword>
<dbReference type="AlphaFoldDB" id="A0A0J8B0T8"/>
<proteinExistence type="predicted"/>
<dbReference type="Proteomes" id="UP000035740">
    <property type="component" value="Unassembled WGS sequence"/>
</dbReference>
<accession>A0A0J8B0T8</accession>
<reference evidence="1 2" key="1">
    <citation type="journal article" date="2014" name="Nature">
        <title>The genome of the recently domesticated crop plant sugar beet (Beta vulgaris).</title>
        <authorList>
            <person name="Dohm J.C."/>
            <person name="Minoche A.E."/>
            <person name="Holtgrawe D."/>
            <person name="Capella-Gutierrez S."/>
            <person name="Zakrzewski F."/>
            <person name="Tafer H."/>
            <person name="Rupp O."/>
            <person name="Sorensen T.R."/>
            <person name="Stracke R."/>
            <person name="Reinhardt R."/>
            <person name="Goesmann A."/>
            <person name="Kraft T."/>
            <person name="Schulz B."/>
            <person name="Stadler P.F."/>
            <person name="Schmidt T."/>
            <person name="Gabaldon T."/>
            <person name="Lehrach H."/>
            <person name="Weisshaar B."/>
            <person name="Himmelbauer H."/>
        </authorList>
    </citation>
    <scope>NUCLEOTIDE SEQUENCE [LARGE SCALE GENOMIC DNA]</scope>
    <source>
        <tissue evidence="1">Taproot</tissue>
    </source>
</reference>
<gene>
    <name evidence="1" type="ORF">BVRB_030830</name>
</gene>
<sequence>LNLPSNDDMSCNDSWLRIHYFTAAAWHDAKDFEQAELFLQIAIESRLLTSDSRELPPEIREIAFNIYSLRSDNVVRSSVLNLTAHSYTAVLGHGPTTRRKINGFESFEELGSLSSSMAPRKTL</sequence>